<gene>
    <name evidence="1" type="ORF">GMARGA_LOCUS31681</name>
</gene>
<sequence>NEEDANQYIINNIVKRTIVKWTIQIVVIVVWSRKGEEVININNVNSTLWSNKKVTINSYQVTHSYFSAPIVHIRDITNAMPRQFFEYFMPVNFIISVVCPLNNKCAHEYERGWYNLT</sequence>
<evidence type="ECO:0000313" key="1">
    <source>
        <dbReference type="EMBL" id="CAG8833702.1"/>
    </source>
</evidence>
<reference evidence="1 2" key="1">
    <citation type="submission" date="2021-06" db="EMBL/GenBank/DDBJ databases">
        <authorList>
            <person name="Kallberg Y."/>
            <person name="Tangrot J."/>
            <person name="Rosling A."/>
        </authorList>
    </citation>
    <scope>NUCLEOTIDE SEQUENCE [LARGE SCALE GENOMIC DNA]</scope>
    <source>
        <strain evidence="1 2">120-4 pot B 10/14</strain>
    </source>
</reference>
<name>A0ABN7WJT8_GIGMA</name>
<accession>A0ABN7WJT8</accession>
<dbReference type="Proteomes" id="UP000789901">
    <property type="component" value="Unassembled WGS sequence"/>
</dbReference>
<proteinExistence type="predicted"/>
<feature type="non-terminal residue" evidence="1">
    <location>
        <position position="1"/>
    </location>
</feature>
<comment type="caution">
    <text evidence="1">The sequence shown here is derived from an EMBL/GenBank/DDBJ whole genome shotgun (WGS) entry which is preliminary data.</text>
</comment>
<organism evidence="1 2">
    <name type="scientific">Gigaspora margarita</name>
    <dbReference type="NCBI Taxonomy" id="4874"/>
    <lineage>
        <taxon>Eukaryota</taxon>
        <taxon>Fungi</taxon>
        <taxon>Fungi incertae sedis</taxon>
        <taxon>Mucoromycota</taxon>
        <taxon>Glomeromycotina</taxon>
        <taxon>Glomeromycetes</taxon>
        <taxon>Diversisporales</taxon>
        <taxon>Gigasporaceae</taxon>
        <taxon>Gigaspora</taxon>
    </lineage>
</organism>
<keyword evidence="2" id="KW-1185">Reference proteome</keyword>
<protein>
    <submittedName>
        <fullName evidence="1">24069_t:CDS:1</fullName>
    </submittedName>
</protein>
<dbReference type="EMBL" id="CAJVQB010047918">
    <property type="protein sequence ID" value="CAG8833702.1"/>
    <property type="molecule type" value="Genomic_DNA"/>
</dbReference>
<evidence type="ECO:0000313" key="2">
    <source>
        <dbReference type="Proteomes" id="UP000789901"/>
    </source>
</evidence>